<sequence length="401" mass="45666">MNARVFFDMQKSFKRFFGKAEHLVMSCYGGSSDISDAIDTKARRKIIPDSTYTRLNMGGWKESGLSGMERVEAYIGSARNMLNAKERTLARGHESRRLTEFPYNNFIMMSKSTACEGEDECEPLSAFYFPSIRTKAEAKIYQKTRDQILNDSQQRFPGDDSWVNTENGQVSLERVLIAYSTYPNSNSYMSAMAHIAGRLLSITYEASAAQDSAENAIVCANQVEMTAFSLLKIICCDFFNDHYQAGVEGLQISGLIIEDSMQKRLPAMSEHFRSIGATHVGFMITRNWFLPLFCTDFPPETTCRILDIIMAEGADVIYAIAIAILRMNQDAVMSRKIKYHEIFEVLKKCTNGLNDIKAFVAIVDEEWIALRQKLPRIRTRCLKKFHNREAKKDRDLFESMS</sequence>
<keyword evidence="3" id="KW-1185">Reference proteome</keyword>
<dbReference type="InterPro" id="IPR050302">
    <property type="entry name" value="Rab_GAP_TBC_domain"/>
</dbReference>
<dbReference type="OrthoDB" id="294251at2759"/>
<dbReference type="InterPro" id="IPR000195">
    <property type="entry name" value="Rab-GAP-TBC_dom"/>
</dbReference>
<dbReference type="AlphaFoldDB" id="A0A024FYX0"/>
<dbReference type="PANTHER" id="PTHR47219">
    <property type="entry name" value="RAB GTPASE-ACTIVATING PROTEIN 1-LIKE"/>
    <property type="match status" value="1"/>
</dbReference>
<dbReference type="Gene3D" id="1.10.8.270">
    <property type="entry name" value="putative rabgap domain of human tbc1 domain family member 14 like domains"/>
    <property type="match status" value="1"/>
</dbReference>
<protein>
    <recommendedName>
        <fullName evidence="1">Rab-GAP TBC domain-containing protein</fullName>
    </recommendedName>
</protein>
<dbReference type="PROSITE" id="PS50086">
    <property type="entry name" value="TBC_RABGAP"/>
    <property type="match status" value="1"/>
</dbReference>
<dbReference type="EMBL" id="CAIX01000001">
    <property type="protein sequence ID" value="CCI39254.1"/>
    <property type="molecule type" value="Genomic_DNA"/>
</dbReference>
<dbReference type="Gene3D" id="1.10.472.80">
    <property type="entry name" value="Ypt/Rab-GAP domain of gyp1p, domain 3"/>
    <property type="match status" value="1"/>
</dbReference>
<comment type="caution">
    <text evidence="2">The sequence shown here is derived from an EMBL/GenBank/DDBJ whole genome shotgun (WGS) entry which is preliminary data.</text>
</comment>
<dbReference type="GO" id="GO:0005096">
    <property type="term" value="F:GTPase activator activity"/>
    <property type="evidence" value="ECO:0007669"/>
    <property type="project" value="TreeGrafter"/>
</dbReference>
<proteinExistence type="predicted"/>
<evidence type="ECO:0000313" key="3">
    <source>
        <dbReference type="Proteomes" id="UP000053237"/>
    </source>
</evidence>
<organism evidence="2 3">
    <name type="scientific">Albugo candida</name>
    <dbReference type="NCBI Taxonomy" id="65357"/>
    <lineage>
        <taxon>Eukaryota</taxon>
        <taxon>Sar</taxon>
        <taxon>Stramenopiles</taxon>
        <taxon>Oomycota</taxon>
        <taxon>Peronosporomycetes</taxon>
        <taxon>Albuginales</taxon>
        <taxon>Albuginaceae</taxon>
        <taxon>Albugo</taxon>
    </lineage>
</organism>
<dbReference type="InParanoid" id="A0A024FYX0"/>
<dbReference type="InterPro" id="IPR035969">
    <property type="entry name" value="Rab-GAP_TBC_sf"/>
</dbReference>
<evidence type="ECO:0000259" key="1">
    <source>
        <dbReference type="PROSITE" id="PS50086"/>
    </source>
</evidence>
<reference evidence="2 3" key="1">
    <citation type="submission" date="2012-05" db="EMBL/GenBank/DDBJ databases">
        <title>Recombination and specialization in a pathogen metapopulation.</title>
        <authorList>
            <person name="Gardiner A."/>
            <person name="Kemen E."/>
            <person name="Schultz-Larsen T."/>
            <person name="MacLean D."/>
            <person name="Van Oosterhout C."/>
            <person name="Jones J.D.G."/>
        </authorList>
    </citation>
    <scope>NUCLEOTIDE SEQUENCE [LARGE SCALE GENOMIC DNA]</scope>
    <source>
        <strain evidence="2 3">Ac Nc2</strain>
    </source>
</reference>
<feature type="domain" description="Rab-GAP TBC" evidence="1">
    <location>
        <begin position="131"/>
        <end position="313"/>
    </location>
</feature>
<name>A0A024FYX0_9STRA</name>
<dbReference type="Pfam" id="PF00566">
    <property type="entry name" value="RabGAP-TBC"/>
    <property type="match status" value="1"/>
</dbReference>
<dbReference type="GO" id="GO:0031267">
    <property type="term" value="F:small GTPase binding"/>
    <property type="evidence" value="ECO:0007669"/>
    <property type="project" value="TreeGrafter"/>
</dbReference>
<evidence type="ECO:0000313" key="2">
    <source>
        <dbReference type="EMBL" id="CCI39254.1"/>
    </source>
</evidence>
<dbReference type="SUPFAM" id="SSF47923">
    <property type="entry name" value="Ypt/Rab-GAP domain of gyp1p"/>
    <property type="match status" value="2"/>
</dbReference>
<dbReference type="STRING" id="65357.A0A024FYX0"/>
<dbReference type="PANTHER" id="PTHR47219:SF9">
    <property type="entry name" value="GTPASE ACTIVATING PROTEIN AND CENTROSOME-ASSOCIATED, ISOFORM B"/>
    <property type="match status" value="1"/>
</dbReference>
<dbReference type="Proteomes" id="UP000053237">
    <property type="component" value="Unassembled WGS sequence"/>
</dbReference>
<gene>
    <name evidence="2" type="ORF">BN9_000370</name>
</gene>
<accession>A0A024FYX0</accession>
<dbReference type="SMART" id="SM00164">
    <property type="entry name" value="TBC"/>
    <property type="match status" value="1"/>
</dbReference>